<feature type="domain" description="NADP-dependent oxidoreductase" evidence="2">
    <location>
        <begin position="14"/>
        <end position="296"/>
    </location>
</feature>
<dbReference type="GO" id="GO:0016491">
    <property type="term" value="F:oxidoreductase activity"/>
    <property type="evidence" value="ECO:0007669"/>
    <property type="project" value="UniProtKB-KW"/>
</dbReference>
<sequence length="310" mass="32964">MVGLTTKSGARVSRLGFGAMQFGRTCDEAAARAMFEACLDAGINHFDTAFSYTGGASERMLGGLVAGLADRMIVASKAANDRPATRANLRDACDQSRARLGLDCIDLYYLHRFDDDTPLEETFGALTQMQAAGIIRYIGVSNFAAWQVMKAQAVCAQFGTKIDAIQPMYNLVKRQVEVEILPACHDQAIAVCPFSPLGGGLLTGKYGDGGRGRLVDDAIYAARYGQPWMHQTARDLCGVAGALGVDPATLAVAWVAHHADITSTLISARSVAQLQPSLLAMGLDLPTDIYAQISALSQTPTPATDRSEAV</sequence>
<dbReference type="PROSITE" id="PS00062">
    <property type="entry name" value="ALDOKETO_REDUCTASE_2"/>
    <property type="match status" value="1"/>
</dbReference>
<dbReference type="InterPro" id="IPR023210">
    <property type="entry name" value="NADP_OxRdtase_dom"/>
</dbReference>
<name>A0A1H8KRP3_9RHOB</name>
<dbReference type="PANTHER" id="PTHR43364">
    <property type="entry name" value="NADH-SPECIFIC METHYLGLYOXAL REDUCTASE-RELATED"/>
    <property type="match status" value="1"/>
</dbReference>
<dbReference type="InterPro" id="IPR020471">
    <property type="entry name" value="AKR"/>
</dbReference>
<dbReference type="STRING" id="1077947.SAMN05216227_103425"/>
<dbReference type="AlphaFoldDB" id="A0A1H8KRP3"/>
<dbReference type="InterPro" id="IPR050523">
    <property type="entry name" value="AKR_Detox_Biosynth"/>
</dbReference>
<accession>A0A1H8KRP3</accession>
<dbReference type="OrthoDB" id="9803483at2"/>
<evidence type="ECO:0000313" key="3">
    <source>
        <dbReference type="EMBL" id="SEN95559.1"/>
    </source>
</evidence>
<gene>
    <name evidence="3" type="ORF">SAMN05216227_103425</name>
</gene>
<dbReference type="Proteomes" id="UP000183002">
    <property type="component" value="Unassembled WGS sequence"/>
</dbReference>
<keyword evidence="4" id="KW-1185">Reference proteome</keyword>
<evidence type="ECO:0000259" key="2">
    <source>
        <dbReference type="Pfam" id="PF00248"/>
    </source>
</evidence>
<evidence type="ECO:0000313" key="4">
    <source>
        <dbReference type="Proteomes" id="UP000183002"/>
    </source>
</evidence>
<protein>
    <submittedName>
        <fullName evidence="3">Predicted oxidoreductase</fullName>
    </submittedName>
</protein>
<dbReference type="InterPro" id="IPR018170">
    <property type="entry name" value="Aldo/ket_reductase_CS"/>
</dbReference>
<dbReference type="InterPro" id="IPR036812">
    <property type="entry name" value="NAD(P)_OxRdtase_dom_sf"/>
</dbReference>
<dbReference type="SUPFAM" id="SSF51430">
    <property type="entry name" value="NAD(P)-linked oxidoreductase"/>
    <property type="match status" value="1"/>
</dbReference>
<dbReference type="Gene3D" id="3.20.20.100">
    <property type="entry name" value="NADP-dependent oxidoreductase domain"/>
    <property type="match status" value="1"/>
</dbReference>
<dbReference type="PRINTS" id="PR00069">
    <property type="entry name" value="ALDKETRDTASE"/>
</dbReference>
<evidence type="ECO:0000256" key="1">
    <source>
        <dbReference type="ARBA" id="ARBA00023002"/>
    </source>
</evidence>
<dbReference type="EMBL" id="FOCO01000034">
    <property type="protein sequence ID" value="SEN95559.1"/>
    <property type="molecule type" value="Genomic_DNA"/>
</dbReference>
<dbReference type="PANTHER" id="PTHR43364:SF4">
    <property type="entry name" value="NAD(P)-LINKED OXIDOREDUCTASE SUPERFAMILY PROTEIN"/>
    <property type="match status" value="1"/>
</dbReference>
<proteinExistence type="predicted"/>
<dbReference type="RefSeq" id="WP_050519906.1">
    <property type="nucleotide sequence ID" value="NZ_FOCO01000034.1"/>
</dbReference>
<organism evidence="3 4">
    <name type="scientific">Pseudorhodobacter antarcticus</name>
    <dbReference type="NCBI Taxonomy" id="1077947"/>
    <lineage>
        <taxon>Bacteria</taxon>
        <taxon>Pseudomonadati</taxon>
        <taxon>Pseudomonadota</taxon>
        <taxon>Alphaproteobacteria</taxon>
        <taxon>Rhodobacterales</taxon>
        <taxon>Paracoccaceae</taxon>
        <taxon>Pseudorhodobacter</taxon>
    </lineage>
</organism>
<dbReference type="GO" id="GO:0005829">
    <property type="term" value="C:cytosol"/>
    <property type="evidence" value="ECO:0007669"/>
    <property type="project" value="TreeGrafter"/>
</dbReference>
<dbReference type="Pfam" id="PF00248">
    <property type="entry name" value="Aldo_ket_red"/>
    <property type="match status" value="1"/>
</dbReference>
<keyword evidence="1" id="KW-0560">Oxidoreductase</keyword>
<reference evidence="3 4" key="1">
    <citation type="submission" date="2016-10" db="EMBL/GenBank/DDBJ databases">
        <authorList>
            <person name="de Groot N.N."/>
        </authorList>
    </citation>
    <scope>NUCLEOTIDE SEQUENCE [LARGE SCALE GENOMIC DNA]</scope>
    <source>
        <strain evidence="3 4">CGMCC 1.10836</strain>
    </source>
</reference>